<dbReference type="NCBIfam" id="TIGR00585">
    <property type="entry name" value="mutl"/>
    <property type="match status" value="1"/>
</dbReference>
<evidence type="ECO:0000313" key="8">
    <source>
        <dbReference type="RefSeq" id="XP_018084389.1"/>
    </source>
</evidence>
<evidence type="ECO:0000256" key="2">
    <source>
        <dbReference type="ARBA" id="ARBA00022763"/>
    </source>
</evidence>
<organism evidence="7">
    <name type="scientific">Xenopus laevis</name>
    <name type="common">African clawed frog</name>
    <dbReference type="NCBI Taxonomy" id="8355"/>
    <lineage>
        <taxon>Eukaryota</taxon>
        <taxon>Metazoa</taxon>
        <taxon>Chordata</taxon>
        <taxon>Craniata</taxon>
        <taxon>Vertebrata</taxon>
        <taxon>Euteleostomi</taxon>
        <taxon>Amphibia</taxon>
        <taxon>Batrachia</taxon>
        <taxon>Anura</taxon>
        <taxon>Pipoidea</taxon>
        <taxon>Pipidae</taxon>
        <taxon>Xenopodinae</taxon>
        <taxon>Xenopus</taxon>
        <taxon>Xenopus</taxon>
    </lineage>
</organism>
<evidence type="ECO:0000313" key="9">
    <source>
        <dbReference type="RefSeq" id="XP_018084390.1"/>
    </source>
</evidence>
<dbReference type="InterPro" id="IPR003594">
    <property type="entry name" value="HATPase_dom"/>
</dbReference>
<dbReference type="Pfam" id="PF02518">
    <property type="entry name" value="HATPase_c"/>
    <property type="match status" value="1"/>
</dbReference>
<evidence type="ECO:0000259" key="5">
    <source>
        <dbReference type="SMART" id="SM01340"/>
    </source>
</evidence>
<dbReference type="InterPro" id="IPR036890">
    <property type="entry name" value="HATPase_C_sf"/>
</dbReference>
<dbReference type="OrthoDB" id="429932at2759"/>
<dbReference type="SUPFAM" id="SSF118116">
    <property type="entry name" value="DNA mismatch repair protein MutL"/>
    <property type="match status" value="1"/>
</dbReference>
<dbReference type="FunFam" id="3.30.230.10:FF:000028">
    <property type="entry name" value="DNA mismatch repair protein Mlh3"/>
    <property type="match status" value="1"/>
</dbReference>
<dbReference type="InterPro" id="IPR014721">
    <property type="entry name" value="Ribsml_uS5_D2-typ_fold_subgr"/>
</dbReference>
<dbReference type="InterPro" id="IPR042121">
    <property type="entry name" value="MutL_C_regsub"/>
</dbReference>
<dbReference type="Gene3D" id="3.30.230.10">
    <property type="match status" value="1"/>
</dbReference>
<dbReference type="Gene3D" id="3.30.565.10">
    <property type="entry name" value="Histidine kinase-like ATPase, C-terminal domain"/>
    <property type="match status" value="1"/>
</dbReference>
<feature type="domain" description="MutL C-terminal dimerisation" evidence="4">
    <location>
        <begin position="1066"/>
        <end position="1247"/>
    </location>
</feature>
<proteinExistence type="inferred from homology"/>
<keyword evidence="2" id="KW-0227">DNA damage</keyword>
<evidence type="ECO:0000256" key="3">
    <source>
        <dbReference type="SAM" id="MobiDB-lite"/>
    </source>
</evidence>
<gene>
    <name evidence="7 8 9 10" type="primary">mlh3.L</name>
    <name evidence="7 8 9" type="synonym">mlh3</name>
</gene>
<dbReference type="PANTHER" id="PTHR10073">
    <property type="entry name" value="DNA MISMATCH REPAIR PROTEIN MLH, PMS, MUTL"/>
    <property type="match status" value="1"/>
</dbReference>
<dbReference type="SMART" id="SM01340">
    <property type="entry name" value="DNA_mis_repair"/>
    <property type="match status" value="1"/>
</dbReference>
<dbReference type="InterPro" id="IPR037198">
    <property type="entry name" value="MutL_C_sf"/>
</dbReference>
<dbReference type="RefSeq" id="XP_018084389.1">
    <property type="nucleotide sequence ID" value="XM_018228900.2"/>
</dbReference>
<comment type="similarity">
    <text evidence="1">Belongs to the DNA mismatch repair MutL/HexB family.</text>
</comment>
<dbReference type="GO" id="GO:0006298">
    <property type="term" value="P:mismatch repair"/>
    <property type="evidence" value="ECO:0000318"/>
    <property type="project" value="GO_Central"/>
</dbReference>
<sequence length="1360" mass="151896">MIRCLKEEVRYRLRSGVTINSVGQCVEELVLNSIDALSTCIAVRIDLETVRIQVVDNGCGLCQEDMDSLGMRYYTSKCHSLNDLENLKFHGFRGEAIASIANVSSIVEVSSKCKNASKTFYKLIQNGKLLSVQEADTSRPSAGTTFSVYNLFYNLPVRRKCMDQTVEFENIRQRVESLSLIHPSVSFSLKNDSMHSVVLQLAKTKDVRSRFCQIYGLPRSQKLCEIQHKVKEFDMWGYISCEAHYNKRMQYLYVNKRLVLKTKLHQLIDFLLRKESSICKPKNINVGKSSSPGRSRSCQELHGIFVINIYCHYSEYDVCFEPAKTLIEFKDWDTVLHCVEEGTRAFLKREKLYVEPLKEDALGSVDSNNFISSCSDFQLVKKQDIEVFKNAFCNVRHNYEDTILQSKPVCRHVTVNTQVLKVNDSIHDDTSETTCGSLLECNTDKIANPGGFSPINCSENEFCVAPTTKCQKDTSERCNVDIFSPAECSELPNNSCSAVIQKDASETMENENSVQEKQTDEQYSTEQCNTQPAATSYKIAIANTEETSNGKVFNMATKDTSHYNMDNNVPLIKNNYKDLTVTKSSNCFERLHDACPDPNPIMHSNKVESLFKLFSRPGPVSAQEIFKNNIHALNSSTSPNSEGSLPSYITTTEKTKPYLTISKNISYGHAEASTKSSSSAKKNGTRPLGLVAQTESLESFKQYYGKLQTSTSCLSVPATATSDTSVYVKQSDLNVPQNNSSKFPHYSEVVAENLTSTNNLMVQFSVNKLSSEESLIPKGQKTESHDPQQPKESPLTLPHYESLKQNRSSTQITFGSLAAKLSKLKQREKVDSFVDSTNPKDILDVLVHSDDKTTDVDSQRAIQISDPGKMQNSTVMKFPELCQTQVVNASISNLNECSSFKVPLADPSLSCSEDSGGFVSSDWFQCYEGSLGKYVFINTATGLSSYISPKVDGSTICTKDLTTTAVNIVCNNGFQYQCYPFRSNALVPFLPRPREERAHAKLNADNDTESGNLKSLFSKWENPVYARHPVVAVDVSRGQTNTLAVKIHNILYPYRFTKEMMHSVKVLQQVDNKFIACLMSTEMKAGSEQDGNLLVLVDQHAAHERVRLEQLIADSYESGPEDDAGRRQLKTSIISPPLELNVTEMQYRLLRVLARSSQNIGLSLSFPDTPGTLVLVSAVPVCFVEREANEIHRGRSTVAKNLVQEFLQEQVELLQMTGRASGTIPLTVLKVLASQACHGAVKFNDKLSLDDCKHLMQCLSRCSLPFQCAHGRPAILPLADMLHLESCDQFLAKPNLKNLKRQRSAWELTEGNHLTTPHSQDTQPTSPKKVATQQPNNSLTNETMKVVIEEVMASSNTEDS</sequence>
<dbReference type="GO" id="GO:0005524">
    <property type="term" value="F:ATP binding"/>
    <property type="evidence" value="ECO:0007669"/>
    <property type="project" value="InterPro"/>
</dbReference>
<dbReference type="SUPFAM" id="SSF54211">
    <property type="entry name" value="Ribosomal protein S5 domain 2-like"/>
    <property type="match status" value="1"/>
</dbReference>
<dbReference type="InterPro" id="IPR014790">
    <property type="entry name" value="MutL_C"/>
</dbReference>
<name>A0A8J0TGL1_XENLA</name>
<dbReference type="Xenbase" id="XB-GENE-991855">
    <property type="gene designation" value="mlh3.L"/>
</dbReference>
<dbReference type="SMART" id="SM00853">
    <property type="entry name" value="MutL_C"/>
    <property type="match status" value="1"/>
</dbReference>
<dbReference type="InterPro" id="IPR020568">
    <property type="entry name" value="Ribosomal_Su5_D2-typ_SF"/>
</dbReference>
<dbReference type="GO" id="GO:0032300">
    <property type="term" value="C:mismatch repair complex"/>
    <property type="evidence" value="ECO:0000318"/>
    <property type="project" value="GO_Central"/>
</dbReference>
<dbReference type="CDD" id="cd03486">
    <property type="entry name" value="MutL_Trans_MLH3"/>
    <property type="match status" value="1"/>
</dbReference>
<dbReference type="GeneID" id="444223"/>
<evidence type="ECO:0000313" key="6">
    <source>
        <dbReference type="Proteomes" id="UP000186698"/>
    </source>
</evidence>
<accession>A0A8J0TGL1</accession>
<dbReference type="InterPro" id="IPR042120">
    <property type="entry name" value="MutL_C_dimsub"/>
</dbReference>
<evidence type="ECO:0000313" key="10">
    <source>
        <dbReference type="Xenbase" id="XB-GENE-991855"/>
    </source>
</evidence>
<dbReference type="GO" id="GO:0030983">
    <property type="term" value="F:mismatched DNA binding"/>
    <property type="evidence" value="ECO:0007669"/>
    <property type="project" value="InterPro"/>
</dbReference>
<protein>
    <submittedName>
        <fullName evidence="7 8">MutL homolog 3 L homeolog isoform X1</fullName>
    </submittedName>
</protein>
<feature type="region of interest" description="Disordered" evidence="3">
    <location>
        <begin position="1311"/>
        <end position="1342"/>
    </location>
</feature>
<evidence type="ECO:0000256" key="1">
    <source>
        <dbReference type="ARBA" id="ARBA00006082"/>
    </source>
</evidence>
<dbReference type="GO" id="GO:0016887">
    <property type="term" value="F:ATP hydrolysis activity"/>
    <property type="evidence" value="ECO:0000318"/>
    <property type="project" value="GO_Central"/>
</dbReference>
<dbReference type="FunFam" id="3.30.1370.100:FF:000003">
    <property type="entry name" value="DNA mismatch repair protein Mlh3"/>
    <property type="match status" value="1"/>
</dbReference>
<dbReference type="SUPFAM" id="SSF55874">
    <property type="entry name" value="ATPase domain of HSP90 chaperone/DNA topoisomerase II/histidine kinase"/>
    <property type="match status" value="1"/>
</dbReference>
<dbReference type="RefSeq" id="XP_018084388.1">
    <property type="nucleotide sequence ID" value="XM_018228899.2"/>
</dbReference>
<dbReference type="InterPro" id="IPR013507">
    <property type="entry name" value="DNA_mismatch_S5_2-like"/>
</dbReference>
<dbReference type="CTD" id="444223"/>
<evidence type="ECO:0000313" key="7">
    <source>
        <dbReference type="RefSeq" id="XP_018084388.1"/>
    </source>
</evidence>
<dbReference type="GO" id="GO:0140664">
    <property type="term" value="F:ATP-dependent DNA damage sensor activity"/>
    <property type="evidence" value="ECO:0007669"/>
    <property type="project" value="InterPro"/>
</dbReference>
<feature type="domain" description="DNA mismatch repair protein S5" evidence="5">
    <location>
        <begin position="211"/>
        <end position="348"/>
    </location>
</feature>
<feature type="region of interest" description="Disordered" evidence="3">
    <location>
        <begin position="506"/>
        <end position="525"/>
    </location>
</feature>
<feature type="compositionally biased region" description="Polar residues" evidence="3">
    <location>
        <begin position="1312"/>
        <end position="1342"/>
    </location>
</feature>
<dbReference type="InterPro" id="IPR002099">
    <property type="entry name" value="MutL/Mlh/PMS"/>
</dbReference>
<dbReference type="Proteomes" id="UP000186698">
    <property type="component" value="Chromosome 8L"/>
</dbReference>
<dbReference type="PANTHER" id="PTHR10073:SF47">
    <property type="entry name" value="DNA MISMATCH REPAIR PROTEIN MLH3"/>
    <property type="match status" value="1"/>
</dbReference>
<dbReference type="RefSeq" id="XP_018084390.1">
    <property type="nucleotide sequence ID" value="XM_018228901.2"/>
</dbReference>
<dbReference type="InterPro" id="IPR038973">
    <property type="entry name" value="MutL/Mlh/Pms-like"/>
</dbReference>
<dbReference type="CDD" id="cd16926">
    <property type="entry name" value="HATPase_MutL-MLH-PMS-like"/>
    <property type="match status" value="1"/>
</dbReference>
<feature type="region of interest" description="Disordered" evidence="3">
    <location>
        <begin position="773"/>
        <end position="796"/>
    </location>
</feature>
<evidence type="ECO:0000259" key="4">
    <source>
        <dbReference type="SMART" id="SM00853"/>
    </source>
</evidence>
<dbReference type="Gene3D" id="3.30.1540.20">
    <property type="entry name" value="MutL, C-terminal domain, dimerisation subdomain"/>
    <property type="match status" value="1"/>
</dbReference>
<dbReference type="Pfam" id="PF08676">
    <property type="entry name" value="MutL_C"/>
    <property type="match status" value="1"/>
</dbReference>
<reference evidence="7 8" key="1">
    <citation type="submission" date="2022-04" db="UniProtKB">
        <authorList>
            <consortium name="RefSeq"/>
        </authorList>
    </citation>
    <scope>IDENTIFICATION</scope>
    <source>
        <strain evidence="7 8">J_2021</strain>
        <tissue evidence="7 8">Erythrocytes</tissue>
    </source>
</reference>
<dbReference type="FunFam" id="3.30.565.10:FF:000031">
    <property type="entry name" value="DNA mismatch repair protein Mlh3"/>
    <property type="match status" value="1"/>
</dbReference>
<feature type="compositionally biased region" description="Polar residues" evidence="3">
    <location>
        <begin position="510"/>
        <end position="525"/>
    </location>
</feature>
<dbReference type="AGR" id="Xenbase:XB-GENE-991855"/>
<keyword evidence="6" id="KW-1185">Reference proteome</keyword>
<dbReference type="Gene3D" id="3.30.1370.100">
    <property type="entry name" value="MutL, C-terminal domain, regulatory subdomain"/>
    <property type="match status" value="1"/>
</dbReference>
<feature type="compositionally biased region" description="Basic and acidic residues" evidence="3">
    <location>
        <begin position="780"/>
        <end position="789"/>
    </location>
</feature>